<evidence type="ECO:0000313" key="2">
    <source>
        <dbReference type="Proteomes" id="UP000030699"/>
    </source>
</evidence>
<dbReference type="AlphaFoldDB" id="A0A024WTA2"/>
<dbReference type="Proteomes" id="UP000030699">
    <property type="component" value="Unassembled WGS sequence"/>
</dbReference>
<evidence type="ECO:0000313" key="1">
    <source>
        <dbReference type="EMBL" id="ETW50218.1"/>
    </source>
</evidence>
<reference evidence="1 2" key="1">
    <citation type="submission" date="2013-02" db="EMBL/GenBank/DDBJ databases">
        <title>The Genome Annotation of Plasmodium falciparum MaliPS096_E11.</title>
        <authorList>
            <consortium name="The Broad Institute Genome Sequencing Platform"/>
            <consortium name="The Broad Institute Genome Sequencing Center for Infectious Disease"/>
            <person name="Neafsey D."/>
            <person name="Hoffman S."/>
            <person name="Volkman S."/>
            <person name="Rosenthal P."/>
            <person name="Walker B."/>
            <person name="Young S.K."/>
            <person name="Zeng Q."/>
            <person name="Gargeya S."/>
            <person name="Fitzgerald M."/>
            <person name="Haas B."/>
            <person name="Abouelleil A."/>
            <person name="Allen A.W."/>
            <person name="Alvarado L."/>
            <person name="Arachchi H.M."/>
            <person name="Berlin A.M."/>
            <person name="Chapman S.B."/>
            <person name="Gainer-Dewar J."/>
            <person name="Goldberg J."/>
            <person name="Griggs A."/>
            <person name="Gujja S."/>
            <person name="Hansen M."/>
            <person name="Howarth C."/>
            <person name="Imamovic A."/>
            <person name="Ireland A."/>
            <person name="Larimer J."/>
            <person name="McCowan C."/>
            <person name="Murphy C."/>
            <person name="Pearson M."/>
            <person name="Poon T.W."/>
            <person name="Priest M."/>
            <person name="Roberts A."/>
            <person name="Saif S."/>
            <person name="Shea T."/>
            <person name="Sisk P."/>
            <person name="Sykes S."/>
            <person name="Wortman J."/>
            <person name="Nusbaum C."/>
            <person name="Birren B."/>
        </authorList>
    </citation>
    <scope>NUCLEOTIDE SEQUENCE [LARGE SCALE GENOMIC DNA]</scope>
    <source>
        <strain evidence="1 2">MaliPS096_E11</strain>
    </source>
</reference>
<organism evidence="1 2">
    <name type="scientific">Plasmodium falciparum MaliPS096_E11</name>
    <dbReference type="NCBI Taxonomy" id="1036727"/>
    <lineage>
        <taxon>Eukaryota</taxon>
        <taxon>Sar</taxon>
        <taxon>Alveolata</taxon>
        <taxon>Apicomplexa</taxon>
        <taxon>Aconoidasida</taxon>
        <taxon>Haemosporida</taxon>
        <taxon>Plasmodiidae</taxon>
        <taxon>Plasmodium</taxon>
        <taxon>Plasmodium (Laverania)</taxon>
    </lineage>
</organism>
<name>A0A024WTA2_PLAFA</name>
<dbReference type="InterPro" id="IPR011009">
    <property type="entry name" value="Kinase-like_dom_sf"/>
</dbReference>
<dbReference type="Gene3D" id="1.10.510.10">
    <property type="entry name" value="Transferase(Phosphotransferase) domain 1"/>
    <property type="match status" value="1"/>
</dbReference>
<accession>A0A024WTA2</accession>
<evidence type="ECO:0008006" key="3">
    <source>
        <dbReference type="Google" id="ProtNLM"/>
    </source>
</evidence>
<gene>
    <name evidence="1" type="ORF">PFMALIP_01765</name>
</gene>
<reference evidence="1 2" key="2">
    <citation type="submission" date="2013-02" db="EMBL/GenBank/DDBJ databases">
        <title>The Genome Sequence of Plasmodium falciparum MaliPS096_E11.</title>
        <authorList>
            <consortium name="The Broad Institute Genome Sequencing Platform"/>
            <consortium name="The Broad Institute Genome Sequencing Center for Infectious Disease"/>
            <person name="Neafsey D."/>
            <person name="Cheeseman I."/>
            <person name="Volkman S."/>
            <person name="Adams J."/>
            <person name="Walker B."/>
            <person name="Young S.K."/>
            <person name="Zeng Q."/>
            <person name="Gargeya S."/>
            <person name="Fitzgerald M."/>
            <person name="Haas B."/>
            <person name="Abouelleil A."/>
            <person name="Alvarado L."/>
            <person name="Arachchi H.M."/>
            <person name="Berlin A.M."/>
            <person name="Chapman S.B."/>
            <person name="Dewar J."/>
            <person name="Goldberg J."/>
            <person name="Griggs A."/>
            <person name="Gujja S."/>
            <person name="Hansen M."/>
            <person name="Howarth C."/>
            <person name="Imamovic A."/>
            <person name="Larimer J."/>
            <person name="McCowan C."/>
            <person name="Murphy C."/>
            <person name="Neiman D."/>
            <person name="Pearson M."/>
            <person name="Priest M."/>
            <person name="Roberts A."/>
            <person name="Saif S."/>
            <person name="Shea T."/>
            <person name="Sisk P."/>
            <person name="Sykes S."/>
            <person name="Wortman J."/>
            <person name="Nusbaum C."/>
            <person name="Birren B."/>
        </authorList>
    </citation>
    <scope>NUCLEOTIDE SEQUENCE [LARGE SCALE GENOMIC DNA]</scope>
    <source>
        <strain evidence="1 2">MaliPS096_E11</strain>
    </source>
</reference>
<protein>
    <recommendedName>
        <fullName evidence="3">Protein kinase domain-containing protein</fullName>
    </recommendedName>
</protein>
<dbReference type="SUPFAM" id="SSF56112">
    <property type="entry name" value="Protein kinase-like (PK-like)"/>
    <property type="match status" value="1"/>
</dbReference>
<proteinExistence type="predicted"/>
<dbReference type="EMBL" id="KI925527">
    <property type="protein sequence ID" value="ETW50218.1"/>
    <property type="molecule type" value="Genomic_DNA"/>
</dbReference>
<sequence length="60" mass="7392">MACYYYVWFSIPLNIRIEKVTFHERYWFNISSEAKDFIQSLLQINPEKRLNVIEAIEHPW</sequence>